<dbReference type="GeneID" id="65112823"/>
<name>A0A2S1GLY1_9CAUD</name>
<reference evidence="1" key="1">
    <citation type="submission" date="2018-03" db="EMBL/GenBank/DDBJ databases">
        <title>Phage therapy in agriculture - a green tech approach to combat plant pathogenic bacteria.</title>
        <authorList>
            <person name="Carstens A.B."/>
            <person name="Djurhuus A.M."/>
            <person name="Hansen L.H."/>
        </authorList>
    </citation>
    <scope>NUCLEOTIDE SEQUENCE [LARGE SCALE GENOMIC DNA]</scope>
</reference>
<dbReference type="KEGG" id="vg:65112823"/>
<keyword evidence="2" id="KW-1185">Reference proteome</keyword>
<evidence type="ECO:0000313" key="2">
    <source>
        <dbReference type="Proteomes" id="UP000246316"/>
    </source>
</evidence>
<dbReference type="Proteomes" id="UP000246316">
    <property type="component" value="Segment"/>
</dbReference>
<sequence length="69" mass="7896">MSYQVTRVIFNENISSEKFGHTNIEAVPEMLWIEQPCNDGDDPDIIALNKDEAIQLIATITRALEVMRF</sequence>
<dbReference type="RefSeq" id="YP_010095189.1">
    <property type="nucleotide sequence ID" value="NC_055743.1"/>
</dbReference>
<evidence type="ECO:0000313" key="1">
    <source>
        <dbReference type="EMBL" id="AWD90390.1"/>
    </source>
</evidence>
<proteinExistence type="predicted"/>
<organism evidence="1 2">
    <name type="scientific">Erwinia phage Cronus</name>
    <dbReference type="NCBI Taxonomy" id="2163633"/>
    <lineage>
        <taxon>Viruses</taxon>
        <taxon>Duplodnaviria</taxon>
        <taxon>Heunggongvirae</taxon>
        <taxon>Uroviricota</taxon>
        <taxon>Caudoviricetes</taxon>
        <taxon>Pantevenvirales</taxon>
        <taxon>Straboviridae</taxon>
        <taxon>Tevenvirinae</taxon>
        <taxon>Risoevirus</taxon>
        <taxon>Risoevirus cronus</taxon>
        <taxon>Roskildevirus cronus</taxon>
    </lineage>
</organism>
<protein>
    <submittedName>
        <fullName evidence="1">Uncharacterized protein</fullName>
    </submittedName>
</protein>
<accession>A0A2S1GLY1</accession>
<dbReference type="EMBL" id="MH059636">
    <property type="protein sequence ID" value="AWD90390.1"/>
    <property type="molecule type" value="Genomic_DNA"/>
</dbReference>